<reference evidence="2 3" key="1">
    <citation type="submission" date="2018-06" db="EMBL/GenBank/DDBJ databases">
        <authorList>
            <consortium name="Pathogen Informatics"/>
            <person name="Doyle S."/>
        </authorList>
    </citation>
    <scope>NUCLEOTIDE SEQUENCE [LARGE SCALE GENOMIC DNA]</scope>
    <source>
        <strain evidence="2 3">NCTC13834</strain>
    </source>
</reference>
<proteinExistence type="predicted"/>
<accession>A0A380GNZ1</accession>
<evidence type="ECO:0000313" key="3">
    <source>
        <dbReference type="Proteomes" id="UP000254412"/>
    </source>
</evidence>
<dbReference type="InterPro" id="IPR039519">
    <property type="entry name" value="YokE-like_PH"/>
</dbReference>
<organism evidence="2 3">
    <name type="scientific">Staphylococcus nepalensis</name>
    <dbReference type="NCBI Taxonomy" id="214473"/>
    <lineage>
        <taxon>Bacteria</taxon>
        <taxon>Bacillati</taxon>
        <taxon>Bacillota</taxon>
        <taxon>Bacilli</taxon>
        <taxon>Bacillales</taxon>
        <taxon>Staphylococcaceae</taxon>
        <taxon>Staphylococcus</taxon>
    </lineage>
</organism>
<sequence length="119" mass="13699">MSRTNIKGKGDYMILDNVNPEDLFPTEKKGPAILGKMEYPINGIVKTYDAAYIATNERLILNVDMDGQFYYRNIRYDEIENVQLDDDTLTMRFSIGTFPIKNLNKLDAEKFINYINASS</sequence>
<dbReference type="Pfam" id="PF14470">
    <property type="entry name" value="bPH_3"/>
    <property type="match status" value="1"/>
</dbReference>
<gene>
    <name evidence="2" type="ORF">NCTC13834_02556</name>
</gene>
<dbReference type="EMBL" id="UHDS01000001">
    <property type="protein sequence ID" value="SUM56151.1"/>
    <property type="molecule type" value="Genomic_DNA"/>
</dbReference>
<feature type="domain" description="YokE-like PH" evidence="1">
    <location>
        <begin position="43"/>
        <end position="116"/>
    </location>
</feature>
<protein>
    <recommendedName>
        <fullName evidence="1">YokE-like PH domain-containing protein</fullName>
    </recommendedName>
</protein>
<dbReference type="AlphaFoldDB" id="A0A380GNZ1"/>
<name>A0A380GNZ1_9STAP</name>
<dbReference type="Proteomes" id="UP000254412">
    <property type="component" value="Unassembled WGS sequence"/>
</dbReference>
<evidence type="ECO:0000313" key="2">
    <source>
        <dbReference type="EMBL" id="SUM56151.1"/>
    </source>
</evidence>
<evidence type="ECO:0000259" key="1">
    <source>
        <dbReference type="Pfam" id="PF14470"/>
    </source>
</evidence>